<dbReference type="AlphaFoldDB" id="A0A8J3P8D8"/>
<dbReference type="Gene3D" id="3.30.70.1060">
    <property type="entry name" value="Dimeric alpha+beta barrel"/>
    <property type="match status" value="1"/>
</dbReference>
<proteinExistence type="inferred from homology"/>
<evidence type="ECO:0000313" key="3">
    <source>
        <dbReference type="EMBL" id="GIG08041.1"/>
    </source>
</evidence>
<dbReference type="InterPro" id="IPR005545">
    <property type="entry name" value="YCII"/>
</dbReference>
<gene>
    <name evidence="3" type="ORF">Cco03nite_47410</name>
</gene>
<reference evidence="3 4" key="1">
    <citation type="submission" date="2021-01" db="EMBL/GenBank/DDBJ databases">
        <title>Whole genome shotgun sequence of Catellatospora coxensis NBRC 107359.</title>
        <authorList>
            <person name="Komaki H."/>
            <person name="Tamura T."/>
        </authorList>
    </citation>
    <scope>NUCLEOTIDE SEQUENCE [LARGE SCALE GENOMIC DNA]</scope>
    <source>
        <strain evidence="3 4">NBRC 107359</strain>
    </source>
</reference>
<feature type="domain" description="YCII-related" evidence="2">
    <location>
        <begin position="1"/>
        <end position="91"/>
    </location>
</feature>
<evidence type="ECO:0000256" key="1">
    <source>
        <dbReference type="ARBA" id="ARBA00007689"/>
    </source>
</evidence>
<organism evidence="3 4">
    <name type="scientific">Catellatospora coxensis</name>
    <dbReference type="NCBI Taxonomy" id="310354"/>
    <lineage>
        <taxon>Bacteria</taxon>
        <taxon>Bacillati</taxon>
        <taxon>Actinomycetota</taxon>
        <taxon>Actinomycetes</taxon>
        <taxon>Micromonosporales</taxon>
        <taxon>Micromonosporaceae</taxon>
        <taxon>Catellatospora</taxon>
    </lineage>
</organism>
<accession>A0A8J3P8D8</accession>
<evidence type="ECO:0000313" key="4">
    <source>
        <dbReference type="Proteomes" id="UP000630887"/>
    </source>
</evidence>
<dbReference type="Pfam" id="PF03795">
    <property type="entry name" value="YCII"/>
    <property type="match status" value="1"/>
</dbReference>
<name>A0A8J3P8D8_9ACTN</name>
<dbReference type="PANTHER" id="PTHR33606:SF3">
    <property type="entry name" value="PROTEIN YCII"/>
    <property type="match status" value="1"/>
</dbReference>
<comment type="caution">
    <text evidence="3">The sequence shown here is derived from an EMBL/GenBank/DDBJ whole genome shotgun (WGS) entry which is preliminary data.</text>
</comment>
<dbReference type="SUPFAM" id="SSF54909">
    <property type="entry name" value="Dimeric alpha+beta barrel"/>
    <property type="match status" value="1"/>
</dbReference>
<dbReference type="RefSeq" id="WP_203694369.1">
    <property type="nucleotide sequence ID" value="NZ_BAAALC010000042.1"/>
</dbReference>
<dbReference type="InterPro" id="IPR051807">
    <property type="entry name" value="Sec-metab_biosynth-assoc"/>
</dbReference>
<dbReference type="Proteomes" id="UP000630887">
    <property type="component" value="Unassembled WGS sequence"/>
</dbReference>
<keyword evidence="4" id="KW-1185">Reference proteome</keyword>
<dbReference type="EMBL" id="BONI01000042">
    <property type="protein sequence ID" value="GIG08041.1"/>
    <property type="molecule type" value="Genomic_DNA"/>
</dbReference>
<dbReference type="PANTHER" id="PTHR33606">
    <property type="entry name" value="PROTEIN YCII"/>
    <property type="match status" value="1"/>
</dbReference>
<comment type="similarity">
    <text evidence="1">Belongs to the YciI family.</text>
</comment>
<protein>
    <recommendedName>
        <fullName evidence="2">YCII-related domain-containing protein</fullName>
    </recommendedName>
</protein>
<dbReference type="InterPro" id="IPR011008">
    <property type="entry name" value="Dimeric_a/b-barrel"/>
</dbReference>
<sequence>MQFLLIAHDGKDDGALARRLAARDAHIALGDQLVASGNMLYGGAMLDEAGQMTGSVLVLDFPSREDVGAWLKIEPYVLGDVWREIDIQPFRVGPSFVGLHR</sequence>
<evidence type="ECO:0000259" key="2">
    <source>
        <dbReference type="Pfam" id="PF03795"/>
    </source>
</evidence>